<evidence type="ECO:0000313" key="2">
    <source>
        <dbReference type="EMBL" id="KAK1130109.1"/>
    </source>
</evidence>
<gene>
    <name evidence="2" type="ORF">K0M31_019793</name>
</gene>
<feature type="region of interest" description="Disordered" evidence="1">
    <location>
        <begin position="71"/>
        <end position="104"/>
    </location>
</feature>
<evidence type="ECO:0000313" key="3">
    <source>
        <dbReference type="Proteomes" id="UP001177670"/>
    </source>
</evidence>
<dbReference type="Proteomes" id="UP001177670">
    <property type="component" value="Unassembled WGS sequence"/>
</dbReference>
<comment type="caution">
    <text evidence="2">The sequence shown here is derived from an EMBL/GenBank/DDBJ whole genome shotgun (WGS) entry which is preliminary data.</text>
</comment>
<dbReference type="EMBL" id="JAHYIQ010000008">
    <property type="protein sequence ID" value="KAK1130109.1"/>
    <property type="molecule type" value="Genomic_DNA"/>
</dbReference>
<keyword evidence="3" id="KW-1185">Reference proteome</keyword>
<reference evidence="2" key="1">
    <citation type="submission" date="2021-10" db="EMBL/GenBank/DDBJ databases">
        <title>Melipona bicolor Genome sequencing and assembly.</title>
        <authorList>
            <person name="Araujo N.S."/>
            <person name="Arias M.C."/>
        </authorList>
    </citation>
    <scope>NUCLEOTIDE SEQUENCE</scope>
    <source>
        <strain evidence="2">USP_2M_L1-L4_2017</strain>
        <tissue evidence="2">Whole body</tissue>
    </source>
</reference>
<name>A0AA40KRF2_9HYME</name>
<organism evidence="2 3">
    <name type="scientific">Melipona bicolor</name>
    <dbReference type="NCBI Taxonomy" id="60889"/>
    <lineage>
        <taxon>Eukaryota</taxon>
        <taxon>Metazoa</taxon>
        <taxon>Ecdysozoa</taxon>
        <taxon>Arthropoda</taxon>
        <taxon>Hexapoda</taxon>
        <taxon>Insecta</taxon>
        <taxon>Pterygota</taxon>
        <taxon>Neoptera</taxon>
        <taxon>Endopterygota</taxon>
        <taxon>Hymenoptera</taxon>
        <taxon>Apocrita</taxon>
        <taxon>Aculeata</taxon>
        <taxon>Apoidea</taxon>
        <taxon>Anthophila</taxon>
        <taxon>Apidae</taxon>
        <taxon>Melipona</taxon>
    </lineage>
</organism>
<evidence type="ECO:0000256" key="1">
    <source>
        <dbReference type="SAM" id="MobiDB-lite"/>
    </source>
</evidence>
<feature type="compositionally biased region" description="Pro residues" evidence="1">
    <location>
        <begin position="77"/>
        <end position="95"/>
    </location>
</feature>
<protein>
    <submittedName>
        <fullName evidence="2">Uncharacterized protein</fullName>
    </submittedName>
</protein>
<proteinExistence type="predicted"/>
<accession>A0AA40KRF2</accession>
<sequence>MATQTLHRPLYVTLLSGSAEAFDDEVFGSFSSVRSHSPVLIATVTTTNDSIAERPEAIPRPPPPALLALVPTTTLPPDAPVTTPPAPALEEPAPPRLSQHQQQQDITTCLPFVMGASQHQESAAF</sequence>
<dbReference type="AlphaFoldDB" id="A0AA40KRF2"/>